<evidence type="ECO:0000256" key="7">
    <source>
        <dbReference type="ARBA" id="ARBA00022516"/>
    </source>
</evidence>
<evidence type="ECO:0000256" key="9">
    <source>
        <dbReference type="ARBA" id="ARBA00022679"/>
    </source>
</evidence>
<keyword evidence="8" id="KW-0551">Lipid droplet</keyword>
<evidence type="ECO:0000256" key="10">
    <source>
        <dbReference type="ARBA" id="ARBA00022782"/>
    </source>
</evidence>
<comment type="subcellular location">
    <subcellularLocation>
        <location evidence="3">Cytoplasm</location>
    </subcellularLocation>
    <subcellularLocation>
        <location evidence="4">Lipid droplet</location>
    </subcellularLocation>
</comment>
<dbReference type="PANTHER" id="PTHR42886">
    <property type="entry name" value="RE40534P-RELATED"/>
    <property type="match status" value="1"/>
</dbReference>
<evidence type="ECO:0000256" key="3">
    <source>
        <dbReference type="ARBA" id="ARBA00004496"/>
    </source>
</evidence>
<comment type="catalytic activity">
    <reaction evidence="24">
        <text>1-(9Z-octadecenoyl)-sn-glycero-3-phosphate + (9Z)-octadecenoyl-CoA = 1,2-di-(9Z-octadecenoyl)-sn-glycero-3-phosphate + CoA</text>
        <dbReference type="Rhea" id="RHEA:37131"/>
        <dbReference type="ChEBI" id="CHEBI:57287"/>
        <dbReference type="ChEBI" id="CHEBI:57387"/>
        <dbReference type="ChEBI" id="CHEBI:74544"/>
        <dbReference type="ChEBI" id="CHEBI:74546"/>
    </reaction>
    <physiologicalReaction direction="left-to-right" evidence="24">
        <dbReference type="Rhea" id="RHEA:37132"/>
    </physiologicalReaction>
</comment>
<dbReference type="SUPFAM" id="SSF53474">
    <property type="entry name" value="alpha/beta-Hydrolases"/>
    <property type="match status" value="1"/>
</dbReference>
<evidence type="ECO:0000256" key="18">
    <source>
        <dbReference type="ARBA" id="ARBA00045357"/>
    </source>
</evidence>
<dbReference type="KEGG" id="hmg:100197113"/>
<evidence type="ECO:0000256" key="19">
    <source>
        <dbReference type="ARBA" id="ARBA00047525"/>
    </source>
</evidence>
<sequence length="350" mass="39633">MGEMNESICRWSWKPTSISKLAQAEQKMLENIRSSFRSYFVPISNNQEIRTVEMDCDCSEKLPLVMIHGFGAGIGFWTLNLDELSKHQKVYAFDLLGFGRSSRPSFPSDGAEAENFYVQSIEEWREKVNLKKFVLLGHSFGAYLACSYTIKYPERVEHLILADPWGIPEKPPPGEENFKIPIWAKVIVALVSPFNPLAAVRAAGPWGPSLVSKARPDLKKKYECVFGKDDDRVFDYIYHCNAQFPSGEMAFKSLSIPYGWAKYPMIHRIKEINANVCMTILFGSRSWMDTTSGYSIKYLRHPSEVNVKIINGAGHHIFADSPLEFNRAVLDACKRANGEISVQSINSENI</sequence>
<keyword evidence="11" id="KW-0276">Fatty acid metabolism</keyword>
<feature type="domain" description="AB hydrolase-1" evidence="25">
    <location>
        <begin position="63"/>
        <end position="321"/>
    </location>
</feature>
<reference evidence="26" key="1">
    <citation type="journal article" date="2013" name="Genome Biol. Evol.">
        <title>Punctuated emergences of genetic and phenotypic innovations in eumetazoan, bilaterian, euteleostome, and hominidae ancestors.</title>
        <authorList>
            <person name="Wenger Y."/>
            <person name="Galliot B."/>
        </authorList>
    </citation>
    <scope>NUCLEOTIDE SEQUENCE</scope>
    <source>
        <tissue evidence="26">Whole animals</tissue>
    </source>
</reference>
<keyword evidence="7" id="KW-0444">Lipid biosynthesis</keyword>
<evidence type="ECO:0000256" key="16">
    <source>
        <dbReference type="ARBA" id="ARBA00040731"/>
    </source>
</evidence>
<dbReference type="OrthoDB" id="7457040at2759"/>
<evidence type="ECO:0000256" key="2">
    <source>
        <dbReference type="ARBA" id="ARBA00000816"/>
    </source>
</evidence>
<protein>
    <recommendedName>
        <fullName evidence="16">1-acylglycerol-3-phosphate O-acyltransferase ABHD5</fullName>
        <ecNumber evidence="5">2.3.1.51</ecNumber>
    </recommendedName>
    <alternativeName>
        <fullName evidence="17">Abhydrolase domain-containing protein 5</fullName>
    </alternativeName>
</protein>
<dbReference type="EMBL" id="HAAD01002250">
    <property type="protein sequence ID" value="CDG68482.1"/>
    <property type="molecule type" value="mRNA"/>
</dbReference>
<evidence type="ECO:0000256" key="22">
    <source>
        <dbReference type="ARBA" id="ARBA00048632"/>
    </source>
</evidence>
<dbReference type="MEROPS" id="S33.975"/>
<gene>
    <name evidence="26" type="primary">ABHD5</name>
</gene>
<dbReference type="Pfam" id="PF00561">
    <property type="entry name" value="Abhydrolase_1"/>
    <property type="match status" value="1"/>
</dbReference>
<comment type="catalytic activity">
    <reaction evidence="1">
        <text>a 1-acyl-sn-glycero-3-phosphate + an acyl-CoA = a 1,2-diacyl-sn-glycero-3-phosphate + CoA</text>
        <dbReference type="Rhea" id="RHEA:19709"/>
        <dbReference type="ChEBI" id="CHEBI:57287"/>
        <dbReference type="ChEBI" id="CHEBI:57970"/>
        <dbReference type="ChEBI" id="CHEBI:58342"/>
        <dbReference type="ChEBI" id="CHEBI:58608"/>
        <dbReference type="EC" id="2.3.1.51"/>
    </reaction>
    <physiologicalReaction direction="left-to-right" evidence="1">
        <dbReference type="Rhea" id="RHEA:19710"/>
    </physiologicalReaction>
</comment>
<comment type="function">
    <text evidence="18">Coenzyme A-dependent lysophosphatidic acid acyltransferase that catalyzes the transfer of an acyl group on a lysophosphatidic acid. Functions preferentially with 1-oleoyl-lysophosphatidic acid followed by 1-palmitoyl-lysophosphatidic acid, 1-stearoyl-lysophosphatidic acid and 1-arachidonoyl-lysophosphatidic acid as lipid acceptor. Functions preferentially with arachidonoyl-CoA followed by oleoyl-CoA as acyl group donors. Functions in phosphatidic acid biosynthesis. May regulate the cellular storage of triacylglycerol through activation of the phospholipase PNPLA2. Involved in keratinocyte differentiation. Regulates lipid droplet fusion.</text>
</comment>
<dbReference type="GO" id="GO:0055088">
    <property type="term" value="P:lipid homeostasis"/>
    <property type="evidence" value="ECO:0007669"/>
    <property type="project" value="TreeGrafter"/>
</dbReference>
<evidence type="ECO:0000259" key="25">
    <source>
        <dbReference type="Pfam" id="PF00561"/>
    </source>
</evidence>
<dbReference type="GO" id="GO:0005739">
    <property type="term" value="C:mitochondrion"/>
    <property type="evidence" value="ECO:0007669"/>
    <property type="project" value="TreeGrafter"/>
</dbReference>
<evidence type="ECO:0000256" key="6">
    <source>
        <dbReference type="ARBA" id="ARBA00022490"/>
    </source>
</evidence>
<comment type="similarity">
    <text evidence="15">Belongs to the peptidase S33 family. ABHD4/ABHD5 subfamily.</text>
</comment>
<evidence type="ECO:0000256" key="21">
    <source>
        <dbReference type="ARBA" id="ARBA00047849"/>
    </source>
</evidence>
<evidence type="ECO:0000313" key="26">
    <source>
        <dbReference type="EMBL" id="CDG68482.1"/>
    </source>
</evidence>
<dbReference type="GO" id="GO:0030154">
    <property type="term" value="P:cell differentiation"/>
    <property type="evidence" value="ECO:0007669"/>
    <property type="project" value="UniProtKB-KW"/>
</dbReference>
<comment type="catalytic activity">
    <reaction evidence="19">
        <text>1-hexadecanoyl-sn-glycero-3-phosphate + (9Z)-octadecenoyl-CoA = 1-hexadecanoyl-2-(9Z-octadecenoyl)-sn-glycero-3-phosphate + CoA</text>
        <dbReference type="Rhea" id="RHEA:33187"/>
        <dbReference type="ChEBI" id="CHEBI:57287"/>
        <dbReference type="ChEBI" id="CHEBI:57387"/>
        <dbReference type="ChEBI" id="CHEBI:57518"/>
        <dbReference type="ChEBI" id="CHEBI:64839"/>
    </reaction>
    <physiologicalReaction direction="left-to-right" evidence="19">
        <dbReference type="Rhea" id="RHEA:33188"/>
    </physiologicalReaction>
</comment>
<evidence type="ECO:0000256" key="24">
    <source>
        <dbReference type="ARBA" id="ARBA00049561"/>
    </source>
</evidence>
<evidence type="ECO:0000256" key="12">
    <source>
        <dbReference type="ARBA" id="ARBA00023098"/>
    </source>
</evidence>
<accession>T2M943</accession>
<dbReference type="EC" id="2.3.1.51" evidence="5"/>
<dbReference type="PANTHER" id="PTHR42886:SF29">
    <property type="entry name" value="PUMMELIG, ISOFORM A"/>
    <property type="match status" value="1"/>
</dbReference>
<dbReference type="PRINTS" id="PR00111">
    <property type="entry name" value="ABHYDROLASE"/>
</dbReference>
<evidence type="ECO:0000256" key="17">
    <source>
        <dbReference type="ARBA" id="ARBA00042413"/>
    </source>
</evidence>
<keyword evidence="13 26" id="KW-0012">Acyltransferase</keyword>
<comment type="catalytic activity">
    <reaction evidence="20">
        <text>1-octadecanoyl-sn-glycero-3-phosphate + (9Z)-octadecenoyl-CoA = 1-octadecanoyl-2-(9Z-octadecenoyl)-sn-glycero-3-phosphate + CoA</text>
        <dbReference type="Rhea" id="RHEA:37163"/>
        <dbReference type="ChEBI" id="CHEBI:57287"/>
        <dbReference type="ChEBI" id="CHEBI:57387"/>
        <dbReference type="ChEBI" id="CHEBI:74560"/>
        <dbReference type="ChEBI" id="CHEBI:74565"/>
    </reaction>
    <physiologicalReaction direction="left-to-right" evidence="20">
        <dbReference type="Rhea" id="RHEA:37164"/>
    </physiologicalReaction>
</comment>
<evidence type="ECO:0000256" key="15">
    <source>
        <dbReference type="ARBA" id="ARBA00038097"/>
    </source>
</evidence>
<comment type="catalytic activity">
    <reaction evidence="14">
        <text>1-(9Z-octadecenoyl)-sn-glycero-3-phosphate + octadecanoyl-CoA = 1-(9Z-octadecenoyl)-2-octadecanoyl-sn-glycero-3-phosphate + CoA</text>
        <dbReference type="Rhea" id="RHEA:37147"/>
        <dbReference type="ChEBI" id="CHEBI:57287"/>
        <dbReference type="ChEBI" id="CHEBI:57394"/>
        <dbReference type="ChEBI" id="CHEBI:74544"/>
        <dbReference type="ChEBI" id="CHEBI:74552"/>
    </reaction>
    <physiologicalReaction direction="left-to-right" evidence="14">
        <dbReference type="Rhea" id="RHEA:37148"/>
    </physiologicalReaction>
</comment>
<dbReference type="OMA" id="AFHSMMQ"/>
<dbReference type="Gene3D" id="3.40.50.1820">
    <property type="entry name" value="alpha/beta hydrolase"/>
    <property type="match status" value="1"/>
</dbReference>
<comment type="catalytic activity">
    <reaction evidence="21">
        <text>eicosanoyl-CoA + 1-(9Z-octadecenoyl)-sn-glycero-3-phosphate = 1-(9Z)-octadecenoyl-2-eicosanoyl-sn-glycero-3-phosphate + CoA</text>
        <dbReference type="Rhea" id="RHEA:37451"/>
        <dbReference type="ChEBI" id="CHEBI:57287"/>
        <dbReference type="ChEBI" id="CHEBI:57380"/>
        <dbReference type="ChEBI" id="CHEBI:74544"/>
        <dbReference type="ChEBI" id="CHEBI:74937"/>
    </reaction>
    <physiologicalReaction direction="left-to-right" evidence="21">
        <dbReference type="Rhea" id="RHEA:37452"/>
    </physiologicalReaction>
</comment>
<comment type="catalytic activity">
    <reaction evidence="22">
        <text>1-(5Z,8Z,11Z,14Z-eicosatetraenoyl)-sn-glycero-3-phosphate + (9Z)-octadecenoyl-CoA = 1-(5Z,8Z,11Z,14Z)-eicosatetraenoyl-2-(9Z)-octadecenoyl-sn-glycero-3-phosphate + CoA</text>
        <dbReference type="Rhea" id="RHEA:37455"/>
        <dbReference type="ChEBI" id="CHEBI:57287"/>
        <dbReference type="ChEBI" id="CHEBI:57387"/>
        <dbReference type="ChEBI" id="CHEBI:74938"/>
        <dbReference type="ChEBI" id="CHEBI:74941"/>
    </reaction>
    <physiologicalReaction direction="left-to-right" evidence="22">
        <dbReference type="Rhea" id="RHEA:37456"/>
    </physiologicalReaction>
</comment>
<evidence type="ECO:0000256" key="23">
    <source>
        <dbReference type="ARBA" id="ARBA00048770"/>
    </source>
</evidence>
<name>T2M943_HYDVU</name>
<evidence type="ECO:0000256" key="4">
    <source>
        <dbReference type="ARBA" id="ARBA00004502"/>
    </source>
</evidence>
<organism evidence="26">
    <name type="scientific">Hydra vulgaris</name>
    <name type="common">Hydra</name>
    <name type="synonym">Hydra attenuata</name>
    <dbReference type="NCBI Taxonomy" id="6087"/>
    <lineage>
        <taxon>Eukaryota</taxon>
        <taxon>Metazoa</taxon>
        <taxon>Cnidaria</taxon>
        <taxon>Hydrozoa</taxon>
        <taxon>Hydroidolina</taxon>
        <taxon>Anthoathecata</taxon>
        <taxon>Aplanulata</taxon>
        <taxon>Hydridae</taxon>
        <taxon>Hydra</taxon>
    </lineage>
</organism>
<keyword evidence="6" id="KW-0963">Cytoplasm</keyword>
<keyword evidence="9 26" id="KW-0808">Transferase</keyword>
<evidence type="ECO:0000256" key="8">
    <source>
        <dbReference type="ARBA" id="ARBA00022677"/>
    </source>
</evidence>
<evidence type="ECO:0000256" key="1">
    <source>
        <dbReference type="ARBA" id="ARBA00000300"/>
    </source>
</evidence>
<dbReference type="GO" id="GO:0005811">
    <property type="term" value="C:lipid droplet"/>
    <property type="evidence" value="ECO:0007669"/>
    <property type="project" value="UniProtKB-SubCell"/>
</dbReference>
<comment type="catalytic activity">
    <reaction evidence="2">
        <text>1-(9Z-octadecenoyl)-sn-glycero-3-phosphate + hexadecanoyl-CoA = 1-(9Z)-octadecenoyl-2-hexadecanoyl-sn-glycero-3-phosphate + CoA</text>
        <dbReference type="Rhea" id="RHEA:37143"/>
        <dbReference type="ChEBI" id="CHEBI:57287"/>
        <dbReference type="ChEBI" id="CHEBI:57379"/>
        <dbReference type="ChEBI" id="CHEBI:74544"/>
        <dbReference type="ChEBI" id="CHEBI:74551"/>
    </reaction>
    <physiologicalReaction direction="left-to-right" evidence="2">
        <dbReference type="Rhea" id="RHEA:37144"/>
    </physiologicalReaction>
</comment>
<dbReference type="FunFam" id="3.40.50.1820:FF:000019">
    <property type="entry name" value="1-acylglycerol-3-phosphate O-acyltransferase ABHD5"/>
    <property type="match status" value="1"/>
</dbReference>
<dbReference type="GeneID" id="100197113"/>
<dbReference type="InterPro" id="IPR000073">
    <property type="entry name" value="AB_hydrolase_1"/>
</dbReference>
<evidence type="ECO:0000256" key="14">
    <source>
        <dbReference type="ARBA" id="ARBA00036296"/>
    </source>
</evidence>
<dbReference type="GO" id="GO:0006631">
    <property type="term" value="P:fatty acid metabolic process"/>
    <property type="evidence" value="ECO:0007669"/>
    <property type="project" value="UniProtKB-KW"/>
</dbReference>
<proteinExistence type="evidence at transcript level"/>
<dbReference type="InterPro" id="IPR029058">
    <property type="entry name" value="AB_hydrolase_fold"/>
</dbReference>
<evidence type="ECO:0000256" key="13">
    <source>
        <dbReference type="ARBA" id="ARBA00023315"/>
    </source>
</evidence>
<keyword evidence="10" id="KW-0221">Differentiation</keyword>
<evidence type="ECO:0000256" key="11">
    <source>
        <dbReference type="ARBA" id="ARBA00022832"/>
    </source>
</evidence>
<evidence type="ECO:0000256" key="20">
    <source>
        <dbReference type="ARBA" id="ARBA00047543"/>
    </source>
</evidence>
<dbReference type="GO" id="GO:0006654">
    <property type="term" value="P:phosphatidic acid biosynthetic process"/>
    <property type="evidence" value="ECO:0007669"/>
    <property type="project" value="TreeGrafter"/>
</dbReference>
<dbReference type="AlphaFoldDB" id="T2M943"/>
<dbReference type="GO" id="GO:0052689">
    <property type="term" value="F:carboxylic ester hydrolase activity"/>
    <property type="evidence" value="ECO:0007669"/>
    <property type="project" value="TreeGrafter"/>
</dbReference>
<dbReference type="GO" id="GO:0003841">
    <property type="term" value="F:1-acylglycerol-3-phosphate O-acyltransferase activity"/>
    <property type="evidence" value="ECO:0007669"/>
    <property type="project" value="UniProtKB-EC"/>
</dbReference>
<keyword evidence="12" id="KW-0443">Lipid metabolism</keyword>
<evidence type="ECO:0000256" key="5">
    <source>
        <dbReference type="ARBA" id="ARBA00013211"/>
    </source>
</evidence>
<comment type="catalytic activity">
    <reaction evidence="23">
        <text>1-(9Z-octadecenoyl)-sn-glycero-3-phosphate + (5Z,8Z,11Z,14Z)-eicosatetraenoyl-CoA = 1-(9Z)-octadecenoyl-2-(5Z,8Z,11Z,14Z)-eicosatetraenoyl-sn-glycero-3-phosphate + CoA</text>
        <dbReference type="Rhea" id="RHEA:37443"/>
        <dbReference type="ChEBI" id="CHEBI:57287"/>
        <dbReference type="ChEBI" id="CHEBI:57368"/>
        <dbReference type="ChEBI" id="CHEBI:74544"/>
        <dbReference type="ChEBI" id="CHEBI:74928"/>
    </reaction>
    <physiologicalReaction direction="left-to-right" evidence="23">
        <dbReference type="Rhea" id="RHEA:37444"/>
    </physiologicalReaction>
</comment>